<feature type="domain" description="Adaptive response protein AidB N-terminal" evidence="8">
    <location>
        <begin position="16"/>
        <end position="171"/>
    </location>
</feature>
<dbReference type="Gene3D" id="1.20.140.10">
    <property type="entry name" value="Butyryl-CoA Dehydrogenase, subunit A, domain 3"/>
    <property type="match status" value="1"/>
</dbReference>
<sequence>MTFAPRADLATHSVANQPEARAALDLWSPDAPLRAAAARDAPHDLAALESFAAAIGSAEAMEDAEAARRGKPELLLFDRGGRRLDEVRFHPGYHAMMTRGAEAGYAARPWEPDGARGGQAAHALMVYMLSQVEPGVCCPLTMTYAAVPALEAAAPDLAAEWAPKARARAYDGRVAPPSAKTAVTLGMAMTEKQGGSDVRANETRAEKVEVGYRLTGHKWFCSAPMSDAFLTLAWLDGGLTCFLVPRWLEDGTRNPIQLQRLKDKLGNHANASSEIEYHGALAQLVGEPGRGVPAIIEMVHHTRLDAATAPVGFMRRALEEAAHWTRHRSAFQKRLADQPLMQAVLADLALDWMGSFALVMRAARAFDGSGGDGAGEADRALARLVVAIAKYWTNKRAPAVVVEAMECLGGAGYIEESPLPMLYREAPLNGIWEGSGNVICLDVLRTLAREPRATAALKADLSAARGADRRFDLAMDAAMSALARPEEAQARALVERLALLAQAAELMRTGPDLVADAFIATRLGGDWGRTPGTLPRGTDAAALAAMI</sequence>
<dbReference type="SUPFAM" id="SSF47203">
    <property type="entry name" value="Acyl-CoA dehydrogenase C-terminal domain-like"/>
    <property type="match status" value="1"/>
</dbReference>
<dbReference type="InterPro" id="IPR006091">
    <property type="entry name" value="Acyl-CoA_Oxase/DH_mid-dom"/>
</dbReference>
<dbReference type="RefSeq" id="WP_092681892.1">
    <property type="nucleotide sequence ID" value="NZ_FNMZ01000003.1"/>
</dbReference>
<evidence type="ECO:0000256" key="2">
    <source>
        <dbReference type="ARBA" id="ARBA00009347"/>
    </source>
</evidence>
<dbReference type="Pfam" id="PF00441">
    <property type="entry name" value="Acyl-CoA_dh_1"/>
    <property type="match status" value="1"/>
</dbReference>
<dbReference type="Proteomes" id="UP000199118">
    <property type="component" value="Unassembled WGS sequence"/>
</dbReference>
<keyword evidence="3 5" id="KW-0285">Flavoprotein</keyword>
<organism evidence="9 10">
    <name type="scientific">Albimonas donghaensis</name>
    <dbReference type="NCBI Taxonomy" id="356660"/>
    <lineage>
        <taxon>Bacteria</taxon>
        <taxon>Pseudomonadati</taxon>
        <taxon>Pseudomonadota</taxon>
        <taxon>Alphaproteobacteria</taxon>
        <taxon>Rhodobacterales</taxon>
        <taxon>Paracoccaceae</taxon>
        <taxon>Albimonas</taxon>
    </lineage>
</organism>
<dbReference type="Gene3D" id="6.10.250.600">
    <property type="match status" value="1"/>
</dbReference>
<evidence type="ECO:0000256" key="1">
    <source>
        <dbReference type="ARBA" id="ARBA00001974"/>
    </source>
</evidence>
<evidence type="ECO:0000256" key="3">
    <source>
        <dbReference type="ARBA" id="ARBA00022630"/>
    </source>
</evidence>
<dbReference type="SUPFAM" id="SSF56645">
    <property type="entry name" value="Acyl-CoA dehydrogenase NM domain-like"/>
    <property type="match status" value="1"/>
</dbReference>
<keyword evidence="4 5" id="KW-0274">FAD</keyword>
<dbReference type="OrthoDB" id="9771038at2"/>
<evidence type="ECO:0000259" key="7">
    <source>
        <dbReference type="Pfam" id="PF02770"/>
    </source>
</evidence>
<dbReference type="Gene3D" id="2.40.110.20">
    <property type="match status" value="1"/>
</dbReference>
<keyword evidence="5" id="KW-0560">Oxidoreductase</keyword>
<accession>A0A1H2ZEE2</accession>
<dbReference type="EMBL" id="FNMZ01000003">
    <property type="protein sequence ID" value="SDX15119.1"/>
    <property type="molecule type" value="Genomic_DNA"/>
</dbReference>
<protein>
    <submittedName>
        <fullName evidence="9">Putative acyl-CoA dehydrogenase</fullName>
    </submittedName>
</protein>
<evidence type="ECO:0000256" key="5">
    <source>
        <dbReference type="RuleBase" id="RU362125"/>
    </source>
</evidence>
<dbReference type="GO" id="GO:0003995">
    <property type="term" value="F:acyl-CoA dehydrogenase activity"/>
    <property type="evidence" value="ECO:0007669"/>
    <property type="project" value="InterPro"/>
</dbReference>
<proteinExistence type="inferred from homology"/>
<dbReference type="InterPro" id="IPR041504">
    <property type="entry name" value="AidB_N"/>
</dbReference>
<dbReference type="InterPro" id="IPR036250">
    <property type="entry name" value="AcylCo_DH-like_C"/>
</dbReference>
<feature type="domain" description="Acyl-CoA dehydrogenase/oxidase C-terminal" evidence="6">
    <location>
        <begin position="289"/>
        <end position="447"/>
    </location>
</feature>
<evidence type="ECO:0000259" key="8">
    <source>
        <dbReference type="Pfam" id="PF18158"/>
    </source>
</evidence>
<feature type="domain" description="Acyl-CoA oxidase/dehydrogenase middle" evidence="7">
    <location>
        <begin position="186"/>
        <end position="277"/>
    </location>
</feature>
<dbReference type="AlphaFoldDB" id="A0A1H2ZEE2"/>
<dbReference type="PANTHER" id="PTHR42707">
    <property type="entry name" value="ACYL-COA DEHYDROGENASE"/>
    <property type="match status" value="1"/>
</dbReference>
<dbReference type="STRING" id="356660.SAMN05444336_103452"/>
<evidence type="ECO:0000256" key="4">
    <source>
        <dbReference type="ARBA" id="ARBA00022827"/>
    </source>
</evidence>
<keyword evidence="10" id="KW-1185">Reference proteome</keyword>
<dbReference type="PROSITE" id="PS00072">
    <property type="entry name" value="ACYL_COA_DH_1"/>
    <property type="match status" value="1"/>
</dbReference>
<evidence type="ECO:0000259" key="6">
    <source>
        <dbReference type="Pfam" id="PF00441"/>
    </source>
</evidence>
<dbReference type="Pfam" id="PF02770">
    <property type="entry name" value="Acyl-CoA_dh_M"/>
    <property type="match status" value="1"/>
</dbReference>
<evidence type="ECO:0000313" key="9">
    <source>
        <dbReference type="EMBL" id="SDX15119.1"/>
    </source>
</evidence>
<reference evidence="9 10" key="1">
    <citation type="submission" date="2016-10" db="EMBL/GenBank/DDBJ databases">
        <authorList>
            <person name="de Groot N.N."/>
        </authorList>
    </citation>
    <scope>NUCLEOTIDE SEQUENCE [LARGE SCALE GENOMIC DNA]</scope>
    <source>
        <strain evidence="9 10">DSM 17890</strain>
    </source>
</reference>
<dbReference type="InterPro" id="IPR009100">
    <property type="entry name" value="AcylCoA_DH/oxidase_NM_dom_sf"/>
</dbReference>
<gene>
    <name evidence="9" type="ORF">SAMN05444336_103452</name>
</gene>
<comment type="cofactor">
    <cofactor evidence="1 5">
        <name>FAD</name>
        <dbReference type="ChEBI" id="CHEBI:57692"/>
    </cofactor>
</comment>
<dbReference type="InterPro" id="IPR052904">
    <property type="entry name" value="Acyl-CoA_dehydrogenase-like"/>
</dbReference>
<dbReference type="InterPro" id="IPR006089">
    <property type="entry name" value="Acyl-CoA_DH_CS"/>
</dbReference>
<comment type="similarity">
    <text evidence="2 5">Belongs to the acyl-CoA dehydrogenase family.</text>
</comment>
<dbReference type="Pfam" id="PF18158">
    <property type="entry name" value="AidB_N"/>
    <property type="match status" value="1"/>
</dbReference>
<dbReference type="PANTHER" id="PTHR42707:SF3">
    <property type="entry name" value="ACYL-COA DEHYDROGENASE AIDB-RELATED"/>
    <property type="match status" value="1"/>
</dbReference>
<dbReference type="InterPro" id="IPR009075">
    <property type="entry name" value="AcylCo_DH/oxidase_C"/>
</dbReference>
<evidence type="ECO:0000313" key="10">
    <source>
        <dbReference type="Proteomes" id="UP000199118"/>
    </source>
</evidence>
<name>A0A1H2ZEE2_9RHOB</name>